<dbReference type="PANTHER" id="PTHR11977">
    <property type="entry name" value="VILLIN"/>
    <property type="match status" value="1"/>
</dbReference>
<feature type="compositionally biased region" description="Low complexity" evidence="2">
    <location>
        <begin position="776"/>
        <end position="799"/>
    </location>
</feature>
<keyword evidence="4" id="KW-1185">Reference proteome</keyword>
<dbReference type="InterPro" id="IPR029006">
    <property type="entry name" value="ADF-H/Gelsolin-like_dom_sf"/>
</dbReference>
<dbReference type="GO" id="GO:0051693">
    <property type="term" value="P:actin filament capping"/>
    <property type="evidence" value="ECO:0007669"/>
    <property type="project" value="UniProtKB-KW"/>
</dbReference>
<dbReference type="SMART" id="SM00153">
    <property type="entry name" value="VHP"/>
    <property type="match status" value="1"/>
</dbReference>
<evidence type="ECO:0000313" key="5">
    <source>
        <dbReference type="RefSeq" id="XP_021864176.2"/>
    </source>
</evidence>
<dbReference type="SMART" id="SM00262">
    <property type="entry name" value="GEL"/>
    <property type="match status" value="6"/>
</dbReference>
<gene>
    <name evidence="5" type="primary">LOC110803026</name>
</gene>
<dbReference type="InterPro" id="IPR007123">
    <property type="entry name" value="Gelsolin-like_dom"/>
</dbReference>
<organism evidence="4 5">
    <name type="scientific">Spinacia oleracea</name>
    <name type="common">Spinach</name>
    <dbReference type="NCBI Taxonomy" id="3562"/>
    <lineage>
        <taxon>Eukaryota</taxon>
        <taxon>Viridiplantae</taxon>
        <taxon>Streptophyta</taxon>
        <taxon>Embryophyta</taxon>
        <taxon>Tracheophyta</taxon>
        <taxon>Spermatophyta</taxon>
        <taxon>Magnoliopsida</taxon>
        <taxon>eudicotyledons</taxon>
        <taxon>Gunneridae</taxon>
        <taxon>Pentapetalae</taxon>
        <taxon>Caryophyllales</taxon>
        <taxon>Chenopodiaceae</taxon>
        <taxon>Chenopodioideae</taxon>
        <taxon>Anserineae</taxon>
        <taxon>Spinacia</taxon>
    </lineage>
</organism>
<dbReference type="InterPro" id="IPR003128">
    <property type="entry name" value="Villin_headpiece"/>
</dbReference>
<protein>
    <submittedName>
        <fullName evidence="5">Villin-1 isoform X1</fullName>
    </submittedName>
</protein>
<dbReference type="SUPFAM" id="SSF55753">
    <property type="entry name" value="Actin depolymerizing proteins"/>
    <property type="match status" value="6"/>
</dbReference>
<dbReference type="CDD" id="cd11289">
    <property type="entry name" value="gelsolin_S2_like"/>
    <property type="match status" value="1"/>
</dbReference>
<feature type="domain" description="HP" evidence="3">
    <location>
        <begin position="850"/>
        <end position="915"/>
    </location>
</feature>
<sequence length="915" mass="103317">MPYFAKDVDAAFQGAGTKMYPFIGLEIWCVENLSLVPVPKSSHGKLFSGSVYLILNTVLLKDGMLEHDVHYWLGKDANEVESLMVSDKALELDLALGSCTVQYQEKQGQESAKFLSYFKPCIIPCEGVYTSGPERSNRGTYHITLLACKGEHAISVKEVPFSRSSLNHDDVFILDTESKVYLFSGHNSSIQERAKALEVIKYIKEEKHGGKCQVATIEDGKFVGDSDAGEFWSIFGGYAPIPRDSSSFFKKQHDVPFVKLFLITIQGKLCETSSGTFSREMLDREKCYILDCDAEVYVWMGRCTSISERKTSITATEDFLRSQGRSTRSLVMVLTEGSETPKFKSNFVGWPQTDNPKLYEEGKGKVAAIFKQQGYNIKELPEEYCQPLINCRGKLEVWGVNGDHLSIMPSEGDIKLFSGDCHIVKYTYQSSQRDESILYAWLGTASIKEDRVDAISHIINMAKSTKGTPVLAQIFEGKEPDQFFWVTQRLIVLKGGTFTRYINFIQEKGFADNTYSARSSALFRVQGSSLENMQAIQVNMGFHLRAMQYDCLCLVAGSLNSSYCYILQTEAAVFSWIGSLTLSRDHDLLDRMLELLNPAWQPKSFREGGEPDEFWSALGGKVDYPREKEIRKHIEDPHLFVCNCSEDDFKVKEIFSFTQDDLTTEDVFILDCYTEIYVWLGSQSNVQPNLQTIQFGLKYLEGDILAQGLSLETPLYMVTERHEPEFFTCFFDWDVSKSHMDGNSFERKLALLRGEKKLETPPRNSSRTYSSEYYQSGSRSKSVSSTGMPRSASPSLSGSQLASSTAIAKKLLSEQPVNHSSTVDFHKLESRNPADGADLSLVAENDDDDDANLLKYPYERLTLTSDEPVSDIDLTKREAYLSKAEFLEKFGMTTRAFYALPKWRQNKLKISLNLF</sequence>
<dbReference type="Gene3D" id="3.40.20.10">
    <property type="entry name" value="Severin"/>
    <property type="match status" value="6"/>
</dbReference>
<proteinExistence type="predicted"/>
<dbReference type="InterPro" id="IPR007122">
    <property type="entry name" value="Villin/Gelsolin"/>
</dbReference>
<feature type="region of interest" description="Disordered" evidence="2">
    <location>
        <begin position="756"/>
        <end position="799"/>
    </location>
</feature>
<reference evidence="4" key="1">
    <citation type="journal article" date="2021" name="Nat. Commun.">
        <title>Genomic analyses provide insights into spinach domestication and the genetic basis of agronomic traits.</title>
        <authorList>
            <person name="Cai X."/>
            <person name="Sun X."/>
            <person name="Xu C."/>
            <person name="Sun H."/>
            <person name="Wang X."/>
            <person name="Ge C."/>
            <person name="Zhang Z."/>
            <person name="Wang Q."/>
            <person name="Fei Z."/>
            <person name="Jiao C."/>
            <person name="Wang Q."/>
        </authorList>
    </citation>
    <scope>NUCLEOTIDE SEQUENCE [LARGE SCALE GENOMIC DNA]</scope>
    <source>
        <strain evidence="4">cv. Varoflay</strain>
    </source>
</reference>
<dbReference type="PRINTS" id="PR00597">
    <property type="entry name" value="GELSOLIN"/>
</dbReference>
<name>A0A9R0KA14_SPIOL</name>
<evidence type="ECO:0000256" key="2">
    <source>
        <dbReference type="SAM" id="MobiDB-lite"/>
    </source>
</evidence>
<dbReference type="KEGG" id="soe:110803026"/>
<evidence type="ECO:0000256" key="1">
    <source>
        <dbReference type="ARBA" id="ARBA00022467"/>
    </source>
</evidence>
<dbReference type="SUPFAM" id="SSF47050">
    <property type="entry name" value="VHP, Villin headpiece domain"/>
    <property type="match status" value="1"/>
</dbReference>
<dbReference type="Proteomes" id="UP000813463">
    <property type="component" value="Chromosome 1"/>
</dbReference>
<reference evidence="5" key="2">
    <citation type="submission" date="2025-08" db="UniProtKB">
        <authorList>
            <consortium name="RefSeq"/>
        </authorList>
    </citation>
    <scope>IDENTIFICATION</scope>
    <source>
        <tissue evidence="5">Leaf</tissue>
    </source>
</reference>
<dbReference type="PANTHER" id="PTHR11977:SF25">
    <property type="entry name" value="VILLIN-1"/>
    <property type="match status" value="1"/>
</dbReference>
<dbReference type="Pfam" id="PF00626">
    <property type="entry name" value="Gelsolin"/>
    <property type="match status" value="4"/>
</dbReference>
<dbReference type="PROSITE" id="PS51089">
    <property type="entry name" value="HP"/>
    <property type="match status" value="1"/>
</dbReference>
<dbReference type="RefSeq" id="XP_021864176.2">
    <property type="nucleotide sequence ID" value="XM_022008484.2"/>
</dbReference>
<dbReference type="InterPro" id="IPR036886">
    <property type="entry name" value="Villin_headpiece_dom_sf"/>
</dbReference>
<dbReference type="GO" id="GO:0007015">
    <property type="term" value="P:actin filament organization"/>
    <property type="evidence" value="ECO:0007669"/>
    <property type="project" value="UniProtKB-ARBA"/>
</dbReference>
<dbReference type="GeneID" id="110803026"/>
<dbReference type="Pfam" id="PF02209">
    <property type="entry name" value="VHP"/>
    <property type="match status" value="1"/>
</dbReference>
<dbReference type="CDD" id="cd11288">
    <property type="entry name" value="gelsolin_S5_like"/>
    <property type="match status" value="1"/>
</dbReference>
<dbReference type="CDD" id="cd11290">
    <property type="entry name" value="gelsolin_S1_like"/>
    <property type="match status" value="1"/>
</dbReference>
<keyword evidence="1" id="KW-0117">Actin capping</keyword>
<accession>A0A9R0KA14</accession>
<evidence type="ECO:0000259" key="3">
    <source>
        <dbReference type="PROSITE" id="PS51089"/>
    </source>
</evidence>
<dbReference type="GO" id="GO:0051015">
    <property type="term" value="F:actin filament binding"/>
    <property type="evidence" value="ECO:0007669"/>
    <property type="project" value="InterPro"/>
</dbReference>
<dbReference type="Gene3D" id="1.10.950.10">
    <property type="entry name" value="Villin headpiece domain"/>
    <property type="match status" value="1"/>
</dbReference>
<feature type="compositionally biased region" description="Polar residues" evidence="2">
    <location>
        <begin position="762"/>
        <end position="775"/>
    </location>
</feature>
<dbReference type="AlphaFoldDB" id="A0A9R0KA14"/>
<evidence type="ECO:0000313" key="4">
    <source>
        <dbReference type="Proteomes" id="UP000813463"/>
    </source>
</evidence>